<dbReference type="InterPro" id="IPR045990">
    <property type="entry name" value="DUF5946"/>
</dbReference>
<name>A0A4V1Z2I4_9ACTN</name>
<dbReference type="Proteomes" id="UP000291189">
    <property type="component" value="Unassembled WGS sequence"/>
</dbReference>
<sequence>MADAACPGCGLALPATPGAPAREGYRSSPECAALLGEVVAFGMAHPVELARWHQTTTDAYLLQHVSADTKPIAMCFALNTLYLVLERGWTGLEGRAAHGHLANTVPRDEWLRFDVPASVGDVTVLEPALASSPEEQAAAVERWGRSVWAAWSHVHDDVRAMTDRQLGGWRP</sequence>
<proteinExistence type="predicted"/>
<evidence type="ECO:0000313" key="2">
    <source>
        <dbReference type="Proteomes" id="UP000291189"/>
    </source>
</evidence>
<dbReference type="EMBL" id="SDPU01000010">
    <property type="protein sequence ID" value="RYU14516.1"/>
    <property type="molecule type" value="Genomic_DNA"/>
</dbReference>
<reference evidence="1 2" key="1">
    <citation type="submission" date="2019-01" db="EMBL/GenBank/DDBJ databases">
        <title>Nocardioides guangzhouensis sp. nov., an actinobacterium isolated from soil.</title>
        <authorList>
            <person name="Fu Y."/>
            <person name="Cai Y."/>
            <person name="Lin Z."/>
            <person name="Chen P."/>
        </authorList>
    </citation>
    <scope>NUCLEOTIDE SEQUENCE [LARGE SCALE GENOMIC DNA]</scope>
    <source>
        <strain evidence="1 2">NBRC 105384</strain>
    </source>
</reference>
<organism evidence="1 2">
    <name type="scientific">Nocardioides iriomotensis</name>
    <dbReference type="NCBI Taxonomy" id="715784"/>
    <lineage>
        <taxon>Bacteria</taxon>
        <taxon>Bacillati</taxon>
        <taxon>Actinomycetota</taxon>
        <taxon>Actinomycetes</taxon>
        <taxon>Propionibacteriales</taxon>
        <taxon>Nocardioidaceae</taxon>
        <taxon>Nocardioides</taxon>
    </lineage>
</organism>
<keyword evidence="2" id="KW-1185">Reference proteome</keyword>
<protein>
    <submittedName>
        <fullName evidence="1">Uncharacterized protein</fullName>
    </submittedName>
</protein>
<gene>
    <name evidence="1" type="ORF">ETU37_03020</name>
</gene>
<accession>A0A4V1Z2I4</accession>
<dbReference type="AlphaFoldDB" id="A0A4V1Z2I4"/>
<comment type="caution">
    <text evidence="1">The sequence shown here is derived from an EMBL/GenBank/DDBJ whole genome shotgun (WGS) entry which is preliminary data.</text>
</comment>
<dbReference type="OrthoDB" id="158614at2"/>
<dbReference type="Pfam" id="PF19371">
    <property type="entry name" value="DUF5946"/>
    <property type="match status" value="1"/>
</dbReference>
<dbReference type="RefSeq" id="WP_129985400.1">
    <property type="nucleotide sequence ID" value="NZ_SDPU01000010.1"/>
</dbReference>
<evidence type="ECO:0000313" key="1">
    <source>
        <dbReference type="EMBL" id="RYU14516.1"/>
    </source>
</evidence>